<reference evidence="3 4" key="1">
    <citation type="submission" date="2024-08" db="EMBL/GenBank/DDBJ databases">
        <authorList>
            <person name="Cucini C."/>
            <person name="Frati F."/>
        </authorList>
    </citation>
    <scope>NUCLEOTIDE SEQUENCE [LARGE SCALE GENOMIC DNA]</scope>
</reference>
<accession>A0ABP1S2M9</accession>
<evidence type="ECO:0000313" key="3">
    <source>
        <dbReference type="EMBL" id="CAL8142384.1"/>
    </source>
</evidence>
<keyword evidence="2" id="KW-0732">Signal</keyword>
<evidence type="ECO:0000256" key="1">
    <source>
        <dbReference type="SAM" id="MobiDB-lite"/>
    </source>
</evidence>
<organism evidence="3 4">
    <name type="scientific">Orchesella dallaii</name>
    <dbReference type="NCBI Taxonomy" id="48710"/>
    <lineage>
        <taxon>Eukaryota</taxon>
        <taxon>Metazoa</taxon>
        <taxon>Ecdysozoa</taxon>
        <taxon>Arthropoda</taxon>
        <taxon>Hexapoda</taxon>
        <taxon>Collembola</taxon>
        <taxon>Entomobryomorpha</taxon>
        <taxon>Entomobryoidea</taxon>
        <taxon>Orchesellidae</taxon>
        <taxon>Orchesellinae</taxon>
        <taxon>Orchesella</taxon>
    </lineage>
</organism>
<dbReference type="EMBL" id="CAXLJM020000148">
    <property type="protein sequence ID" value="CAL8142384.1"/>
    <property type="molecule type" value="Genomic_DNA"/>
</dbReference>
<evidence type="ECO:0000256" key="2">
    <source>
        <dbReference type="SAM" id="SignalP"/>
    </source>
</evidence>
<evidence type="ECO:0000313" key="4">
    <source>
        <dbReference type="Proteomes" id="UP001642540"/>
    </source>
</evidence>
<gene>
    <name evidence="3" type="ORF">ODALV1_LOCUS29032</name>
</gene>
<feature type="signal peptide" evidence="2">
    <location>
        <begin position="1"/>
        <end position="21"/>
    </location>
</feature>
<proteinExistence type="predicted"/>
<feature type="region of interest" description="Disordered" evidence="1">
    <location>
        <begin position="49"/>
        <end position="130"/>
    </location>
</feature>
<comment type="caution">
    <text evidence="3">The sequence shown here is derived from an EMBL/GenBank/DDBJ whole genome shotgun (WGS) entry which is preliminary data.</text>
</comment>
<keyword evidence="4" id="KW-1185">Reference proteome</keyword>
<sequence>MVIRSLLMLLLLAVLLHDSESAPTPNKNDPFKPVYRLLKEYRKIQKYRYKYGGGSRGHRDNDSDESSEEYQHPFNGGGYRPTGSGSGNRPSIFPSSGSNGNGGSGSGGQRLPSPGSGGNSGSGDPFAQLNQGFSSFLQGLGSLSIGQLIGGGGGSGLSFPSK</sequence>
<feature type="compositionally biased region" description="Gly residues" evidence="1">
    <location>
        <begin position="99"/>
        <end position="108"/>
    </location>
</feature>
<dbReference type="Proteomes" id="UP001642540">
    <property type="component" value="Unassembled WGS sequence"/>
</dbReference>
<name>A0ABP1S2M9_9HEXA</name>
<feature type="chain" id="PRO_5047437537" evidence="2">
    <location>
        <begin position="22"/>
        <end position="162"/>
    </location>
</feature>
<feature type="compositionally biased region" description="Gly residues" evidence="1">
    <location>
        <begin position="75"/>
        <end position="86"/>
    </location>
</feature>
<protein>
    <submittedName>
        <fullName evidence="3">Uncharacterized protein</fullName>
    </submittedName>
</protein>